<protein>
    <submittedName>
        <fullName evidence="1">Uncharacterized protein</fullName>
    </submittedName>
</protein>
<gene>
    <name evidence="1" type="ORF">K491DRAFT_682863</name>
</gene>
<dbReference type="AlphaFoldDB" id="A0A6A6SW13"/>
<accession>A0A6A6SW13</accession>
<proteinExistence type="predicted"/>
<dbReference type="EMBL" id="MU004449">
    <property type="protein sequence ID" value="KAF2650628.1"/>
    <property type="molecule type" value="Genomic_DNA"/>
</dbReference>
<dbReference type="Proteomes" id="UP000799324">
    <property type="component" value="Unassembled WGS sequence"/>
</dbReference>
<dbReference type="OrthoDB" id="5314997at2759"/>
<evidence type="ECO:0000313" key="2">
    <source>
        <dbReference type="Proteomes" id="UP000799324"/>
    </source>
</evidence>
<organism evidence="1 2">
    <name type="scientific">Lophiostoma macrostomum CBS 122681</name>
    <dbReference type="NCBI Taxonomy" id="1314788"/>
    <lineage>
        <taxon>Eukaryota</taxon>
        <taxon>Fungi</taxon>
        <taxon>Dikarya</taxon>
        <taxon>Ascomycota</taxon>
        <taxon>Pezizomycotina</taxon>
        <taxon>Dothideomycetes</taxon>
        <taxon>Pleosporomycetidae</taxon>
        <taxon>Pleosporales</taxon>
        <taxon>Lophiostomataceae</taxon>
        <taxon>Lophiostoma</taxon>
    </lineage>
</organism>
<name>A0A6A6SW13_9PLEO</name>
<keyword evidence="2" id="KW-1185">Reference proteome</keyword>
<evidence type="ECO:0000313" key="1">
    <source>
        <dbReference type="EMBL" id="KAF2650628.1"/>
    </source>
</evidence>
<reference evidence="1" key="1">
    <citation type="journal article" date="2020" name="Stud. Mycol.">
        <title>101 Dothideomycetes genomes: a test case for predicting lifestyles and emergence of pathogens.</title>
        <authorList>
            <person name="Haridas S."/>
            <person name="Albert R."/>
            <person name="Binder M."/>
            <person name="Bloem J."/>
            <person name="Labutti K."/>
            <person name="Salamov A."/>
            <person name="Andreopoulos B."/>
            <person name="Baker S."/>
            <person name="Barry K."/>
            <person name="Bills G."/>
            <person name="Bluhm B."/>
            <person name="Cannon C."/>
            <person name="Castanera R."/>
            <person name="Culley D."/>
            <person name="Daum C."/>
            <person name="Ezra D."/>
            <person name="Gonzalez J."/>
            <person name="Henrissat B."/>
            <person name="Kuo A."/>
            <person name="Liang C."/>
            <person name="Lipzen A."/>
            <person name="Lutzoni F."/>
            <person name="Magnuson J."/>
            <person name="Mondo S."/>
            <person name="Nolan M."/>
            <person name="Ohm R."/>
            <person name="Pangilinan J."/>
            <person name="Park H.-J."/>
            <person name="Ramirez L."/>
            <person name="Alfaro M."/>
            <person name="Sun H."/>
            <person name="Tritt A."/>
            <person name="Yoshinaga Y."/>
            <person name="Zwiers L.-H."/>
            <person name="Turgeon B."/>
            <person name="Goodwin S."/>
            <person name="Spatafora J."/>
            <person name="Crous P."/>
            <person name="Grigoriev I."/>
        </authorList>
    </citation>
    <scope>NUCLEOTIDE SEQUENCE</scope>
    <source>
        <strain evidence="1">CBS 122681</strain>
    </source>
</reference>
<sequence length="285" mass="32896">MANQFFRFLDLPPELRLLVYKALPRQIKHHHAMVPSEPHPRHLTLITKVMPISILATCRFIHEEANDIVQKIAKDFIRDEPKLIVDCSSSFSDLRCILDLLQKSLASPRPPTTQTQVVELLDDTQKSRHGFVQIRSPLTRLALGNKIVRFGLSQYVLQYARHYLKKLPKRNRYDLVTVEVHIIPRFQCLGDCMSTSASEQAQIMRTVVLDLNSVTSSFRFKHPQDVLLFRTHGCLIDGPEPTLSASQNPGSSDAWKETLKDASLIHFDHWKRVLSDENWQEEWLE</sequence>